<dbReference type="PANTHER" id="PTHR33630:SF9">
    <property type="entry name" value="CUTINASE 4"/>
    <property type="match status" value="1"/>
</dbReference>
<keyword evidence="4" id="KW-1015">Disulfide bond</keyword>
<dbReference type="InterPro" id="IPR029058">
    <property type="entry name" value="AB_hydrolase_fold"/>
</dbReference>
<gene>
    <name evidence="6" type="ORF">HQ603_15360</name>
</gene>
<evidence type="ECO:0000256" key="1">
    <source>
        <dbReference type="ARBA" id="ARBA00007534"/>
    </source>
</evidence>
<dbReference type="InterPro" id="IPR000675">
    <property type="entry name" value="Cutinase/axe"/>
</dbReference>
<keyword evidence="7" id="KW-1185">Reference proteome</keyword>
<dbReference type="SUPFAM" id="SSF53474">
    <property type="entry name" value="alpha/beta-Hydrolases"/>
    <property type="match status" value="1"/>
</dbReference>
<dbReference type="SMART" id="SM01110">
    <property type="entry name" value="Cutinase"/>
    <property type="match status" value="1"/>
</dbReference>
<feature type="region of interest" description="Disordered" evidence="5">
    <location>
        <begin position="283"/>
        <end position="305"/>
    </location>
</feature>
<feature type="region of interest" description="Disordered" evidence="5">
    <location>
        <begin position="767"/>
        <end position="794"/>
    </location>
</feature>
<dbReference type="PANTHER" id="PTHR33630">
    <property type="entry name" value="CUTINASE RV1984C-RELATED-RELATED"/>
    <property type="match status" value="1"/>
</dbReference>
<proteinExistence type="inferred from homology"/>
<keyword evidence="3" id="KW-0378">Hydrolase</keyword>
<reference evidence="6 7" key="1">
    <citation type="submission" date="2020-06" db="EMBL/GenBank/DDBJ databases">
        <title>Taxonomy, biology and ecology of Rhodococcus bacteria occurring in California pistachio and other woody hosts as revealed by genome sequence analyses.</title>
        <authorList>
            <person name="Gai Y."/>
            <person name="Riely B."/>
        </authorList>
    </citation>
    <scope>NUCLEOTIDE SEQUENCE [LARGE SCALE GENOMIC DNA]</scope>
    <source>
        <strain evidence="6 7">BP-281</strain>
    </source>
</reference>
<evidence type="ECO:0000256" key="4">
    <source>
        <dbReference type="ARBA" id="ARBA00023157"/>
    </source>
</evidence>
<feature type="compositionally biased region" description="Low complexity" evidence="5">
    <location>
        <begin position="844"/>
        <end position="861"/>
    </location>
</feature>
<evidence type="ECO:0000256" key="5">
    <source>
        <dbReference type="SAM" id="MobiDB-lite"/>
    </source>
</evidence>
<comment type="caution">
    <text evidence="6">The sequence shown here is derived from an EMBL/GenBank/DDBJ whole genome shotgun (WGS) entry which is preliminary data.</text>
</comment>
<feature type="compositionally biased region" description="Acidic residues" evidence="5">
    <location>
        <begin position="862"/>
        <end position="873"/>
    </location>
</feature>
<accession>A0ABS7P6S6</accession>
<comment type="similarity">
    <text evidence="1">Belongs to the cutinase family.</text>
</comment>
<dbReference type="Proteomes" id="UP000825228">
    <property type="component" value="Unassembled WGS sequence"/>
</dbReference>
<organism evidence="6 7">
    <name type="scientific">Rhodococcoides corynebacterioides</name>
    <dbReference type="NCBI Taxonomy" id="53972"/>
    <lineage>
        <taxon>Bacteria</taxon>
        <taxon>Bacillati</taxon>
        <taxon>Actinomycetota</taxon>
        <taxon>Actinomycetes</taxon>
        <taxon>Mycobacteriales</taxon>
        <taxon>Nocardiaceae</taxon>
        <taxon>Rhodococcoides</taxon>
    </lineage>
</organism>
<evidence type="ECO:0000313" key="6">
    <source>
        <dbReference type="EMBL" id="MBY6368132.1"/>
    </source>
</evidence>
<feature type="compositionally biased region" description="Acidic residues" evidence="5">
    <location>
        <begin position="884"/>
        <end position="896"/>
    </location>
</feature>
<dbReference type="EMBL" id="JABUBU010000018">
    <property type="protein sequence ID" value="MBY6368132.1"/>
    <property type="molecule type" value="Genomic_DNA"/>
</dbReference>
<evidence type="ECO:0000256" key="2">
    <source>
        <dbReference type="ARBA" id="ARBA00022487"/>
    </source>
</evidence>
<protein>
    <submittedName>
        <fullName evidence="6">Cutinase family protein</fullName>
    </submittedName>
</protein>
<evidence type="ECO:0000256" key="3">
    <source>
        <dbReference type="ARBA" id="ARBA00022801"/>
    </source>
</evidence>
<evidence type="ECO:0000313" key="7">
    <source>
        <dbReference type="Proteomes" id="UP000825228"/>
    </source>
</evidence>
<sequence>MFFLGARGSGETVDIGKPVHDPAHLGGSVRGFYDRIKDAVGEEQIELIPTMYSAAPVEELLNFSVTPNRQIRNHFIESMDQGVEVVLRDLSGVVRRISAGGCSNSQIVLSGYSQGAMVMHRVILQLVNDPNSNLSRTVFKHLTAAYLIADGHRVPNDNMRYEGTAMQGEGGIAPLLPRLQKFPMWLSDRIYSVCDYADIICSTNPTTIYLRDQQIKKSIPVVGEVNNWGNQKVADGWHWLTNQRIEPVRPLLAHESYGKRANAGTSAIRIASAIKTKIAALKPRVGSGPPAGAPPPRPTPTPLPLPPPVSVPRNLVCRDLPGVVSDVQPWSGCALARDTSSAIVLSARPEVVPAEVPQFLGEGPLAYAADGSSVMLTVNDGATGTIAADGRSTANVVLSGGSRFVGAVSVDSILDARLNNRSSANVYLYGGPQVDLIMSESAHGSVDVRGDSRLTADLRTGPSSIEVYNATASVTASGSIVSLSSSSGASATLRASDRAVVSGSTYKSTSDVVASGSSVTYSAGAGSALTLSAGSGSSLYVTADDESTVTATSNGARATIHAQDGSAVSSTLSGTGHNARANINAEGGAKLDVDVTNDVAGWQVARVDASVQGPIDVDVDVVGDGSAAALRIGRIPSGADDVPVTPVVTIRSENGGSVTVTASASSGRTAGLSGDSAISASATGAGSSVLVDAAVIVGALALMAEEGGRAFYIVDAFDVVTFGCEGGRTSVATEAGSCQSNGSVARYRYADGREVVVNKPPFETARSALSDPVLSSDSGLGPDPDPDSDLDSDSALGAYSLAAANAGAGAGPEVHAGDNSSNPDPAPNSAEAEGADEEKPRAGSAPGASVAVPDAAAPDPAAVEEAEEVEADPVVESPRRAVDDDAAEPVESDEQR</sequence>
<feature type="compositionally biased region" description="Pro residues" evidence="5">
    <location>
        <begin position="291"/>
        <end position="305"/>
    </location>
</feature>
<dbReference type="Pfam" id="PF01083">
    <property type="entry name" value="Cutinase"/>
    <property type="match status" value="1"/>
</dbReference>
<dbReference type="Gene3D" id="3.40.50.1820">
    <property type="entry name" value="alpha/beta hydrolase"/>
    <property type="match status" value="1"/>
</dbReference>
<feature type="region of interest" description="Disordered" evidence="5">
    <location>
        <begin position="807"/>
        <end position="896"/>
    </location>
</feature>
<keyword evidence="2" id="KW-0719">Serine esterase</keyword>
<name>A0ABS7P6S6_9NOCA</name>